<dbReference type="InterPro" id="IPR002355">
    <property type="entry name" value="Cu_oxidase_Cu_BS"/>
</dbReference>
<feature type="domain" description="Kazal-like" evidence="3">
    <location>
        <begin position="327"/>
        <end position="375"/>
    </location>
</feature>
<dbReference type="Pfam" id="PF07648">
    <property type="entry name" value="Kazal_2"/>
    <property type="match status" value="1"/>
</dbReference>
<evidence type="ECO:0000256" key="2">
    <source>
        <dbReference type="SAM" id="MobiDB-lite"/>
    </source>
</evidence>
<dbReference type="InterPro" id="IPR011706">
    <property type="entry name" value="Cu-oxidase_C"/>
</dbReference>
<evidence type="ECO:0000256" key="1">
    <source>
        <dbReference type="ARBA" id="ARBA00022723"/>
    </source>
</evidence>
<name>A0ABN9W644_9DINO</name>
<feature type="compositionally biased region" description="Low complexity" evidence="2">
    <location>
        <begin position="232"/>
        <end position="264"/>
    </location>
</feature>
<feature type="region of interest" description="Disordered" evidence="2">
    <location>
        <begin position="223"/>
        <end position="264"/>
    </location>
</feature>
<dbReference type="PROSITE" id="PS00080">
    <property type="entry name" value="MULTICOPPER_OXIDASE2"/>
    <property type="match status" value="1"/>
</dbReference>
<evidence type="ECO:0000313" key="5">
    <source>
        <dbReference type="Proteomes" id="UP001189429"/>
    </source>
</evidence>
<dbReference type="PROSITE" id="PS00282">
    <property type="entry name" value="KAZAL_1"/>
    <property type="match status" value="1"/>
</dbReference>
<keyword evidence="1" id="KW-0479">Metal-binding</keyword>
<dbReference type="InterPro" id="IPR008972">
    <property type="entry name" value="Cupredoxin"/>
</dbReference>
<gene>
    <name evidence="4" type="ORF">PCOR1329_LOCUS64394</name>
</gene>
<dbReference type="Proteomes" id="UP001189429">
    <property type="component" value="Unassembled WGS sequence"/>
</dbReference>
<keyword evidence="5" id="KW-1185">Reference proteome</keyword>
<dbReference type="Pfam" id="PF07731">
    <property type="entry name" value="Cu-oxidase_2"/>
    <property type="match status" value="1"/>
</dbReference>
<dbReference type="Gene3D" id="2.60.40.420">
    <property type="entry name" value="Cupredoxins - blue copper proteins"/>
    <property type="match status" value="1"/>
</dbReference>
<organism evidence="4 5">
    <name type="scientific">Prorocentrum cordatum</name>
    <dbReference type="NCBI Taxonomy" id="2364126"/>
    <lineage>
        <taxon>Eukaryota</taxon>
        <taxon>Sar</taxon>
        <taxon>Alveolata</taxon>
        <taxon>Dinophyceae</taxon>
        <taxon>Prorocentrales</taxon>
        <taxon>Prorocentraceae</taxon>
        <taxon>Prorocentrum</taxon>
    </lineage>
</organism>
<dbReference type="SUPFAM" id="SSF49503">
    <property type="entry name" value="Cupredoxins"/>
    <property type="match status" value="1"/>
</dbReference>
<comment type="caution">
    <text evidence="4">The sequence shown here is derived from an EMBL/GenBank/DDBJ whole genome shotgun (WGS) entry which is preliminary data.</text>
</comment>
<protein>
    <recommendedName>
        <fullName evidence="3">Kazal-like domain-containing protein</fullName>
    </recommendedName>
</protein>
<dbReference type="PROSITE" id="PS51465">
    <property type="entry name" value="KAZAL_2"/>
    <property type="match status" value="1"/>
</dbReference>
<proteinExistence type="predicted"/>
<dbReference type="InterPro" id="IPR002350">
    <property type="entry name" value="Kazal_dom"/>
</dbReference>
<sequence>MGQGGPGPNRPTVDVAEVALLSLSIAETAGGAVEALPITTLERPCYLADLRQATVPEGHTGALALNGGALTVSWNGAGSSMTYQAVQNVGGMSAWPPLASFTTGSVYEIQATGVGGHPMHWHVNSFQIQSMGGAASLGNGYFQAGDWHDTLYLEALGGGTLVARMNTDRFTGKMVVHCHILSHEDSGMMGYISLTGTEGAVFEEAKTLDPTCYDIAFAVASAPTSSPTPVESTITPSTTAPSTITSTASATSTSAPASSSTTSVSTSTFSSLVTPTAASSATFTASLSTSTSGSVVATTTDSSATSISAVSTATSTFMTTSAFTVASSVTSTTSNYCGCSDELEPVCGFDGATYSSACFAECYIGGYQYDGECVGASLDCGACADSDRDCKPDASATWDEVICDDGYFPVLGYYCHPGCDSCFGCFVDGTAPTTPPTSTAPVRGPASLIFLVGTMLLQ</sequence>
<dbReference type="Gene3D" id="3.30.60.30">
    <property type="match status" value="1"/>
</dbReference>
<evidence type="ECO:0000259" key="3">
    <source>
        <dbReference type="PROSITE" id="PS51465"/>
    </source>
</evidence>
<dbReference type="InterPro" id="IPR036058">
    <property type="entry name" value="Kazal_dom_sf"/>
</dbReference>
<evidence type="ECO:0000313" key="4">
    <source>
        <dbReference type="EMBL" id="CAK0881602.1"/>
    </source>
</evidence>
<dbReference type="SUPFAM" id="SSF100895">
    <property type="entry name" value="Kazal-type serine protease inhibitors"/>
    <property type="match status" value="1"/>
</dbReference>
<accession>A0ABN9W644</accession>
<reference evidence="4" key="1">
    <citation type="submission" date="2023-10" db="EMBL/GenBank/DDBJ databases">
        <authorList>
            <person name="Chen Y."/>
            <person name="Shah S."/>
            <person name="Dougan E. K."/>
            <person name="Thang M."/>
            <person name="Chan C."/>
        </authorList>
    </citation>
    <scope>NUCLEOTIDE SEQUENCE [LARGE SCALE GENOMIC DNA]</scope>
</reference>
<dbReference type="EMBL" id="CAUYUJ010018207">
    <property type="protein sequence ID" value="CAK0881602.1"/>
    <property type="molecule type" value="Genomic_DNA"/>
</dbReference>